<feature type="region of interest" description="Disordered" evidence="1">
    <location>
        <begin position="62"/>
        <end position="84"/>
    </location>
</feature>
<dbReference type="Proteomes" id="UP001152803">
    <property type="component" value="Unassembled WGS sequence"/>
</dbReference>
<dbReference type="AlphaFoldDB" id="A0A9Q1I5K0"/>
<organism evidence="2 3">
    <name type="scientific">Conger conger</name>
    <name type="common">Conger eel</name>
    <name type="synonym">Muraena conger</name>
    <dbReference type="NCBI Taxonomy" id="82655"/>
    <lineage>
        <taxon>Eukaryota</taxon>
        <taxon>Metazoa</taxon>
        <taxon>Chordata</taxon>
        <taxon>Craniata</taxon>
        <taxon>Vertebrata</taxon>
        <taxon>Euteleostomi</taxon>
        <taxon>Actinopterygii</taxon>
        <taxon>Neopterygii</taxon>
        <taxon>Teleostei</taxon>
        <taxon>Anguilliformes</taxon>
        <taxon>Congridae</taxon>
        <taxon>Conger</taxon>
    </lineage>
</organism>
<reference evidence="2" key="1">
    <citation type="journal article" date="2023" name="Science">
        <title>Genome structures resolve the early diversification of teleost fishes.</title>
        <authorList>
            <person name="Parey E."/>
            <person name="Louis A."/>
            <person name="Montfort J."/>
            <person name="Bouchez O."/>
            <person name="Roques C."/>
            <person name="Iampietro C."/>
            <person name="Lluch J."/>
            <person name="Castinel A."/>
            <person name="Donnadieu C."/>
            <person name="Desvignes T."/>
            <person name="Floi Bucao C."/>
            <person name="Jouanno E."/>
            <person name="Wen M."/>
            <person name="Mejri S."/>
            <person name="Dirks R."/>
            <person name="Jansen H."/>
            <person name="Henkel C."/>
            <person name="Chen W.J."/>
            <person name="Zahm M."/>
            <person name="Cabau C."/>
            <person name="Klopp C."/>
            <person name="Thompson A.W."/>
            <person name="Robinson-Rechavi M."/>
            <person name="Braasch I."/>
            <person name="Lecointre G."/>
            <person name="Bobe J."/>
            <person name="Postlethwait J.H."/>
            <person name="Berthelot C."/>
            <person name="Roest Crollius H."/>
            <person name="Guiguen Y."/>
        </authorList>
    </citation>
    <scope>NUCLEOTIDE SEQUENCE</scope>
    <source>
        <strain evidence="2">Concon-B</strain>
    </source>
</reference>
<comment type="caution">
    <text evidence="2">The sequence shown here is derived from an EMBL/GenBank/DDBJ whole genome shotgun (WGS) entry which is preliminary data.</text>
</comment>
<accession>A0A9Q1I5K0</accession>
<name>A0A9Q1I5K0_CONCO</name>
<proteinExistence type="predicted"/>
<evidence type="ECO:0000256" key="1">
    <source>
        <dbReference type="SAM" id="MobiDB-lite"/>
    </source>
</evidence>
<evidence type="ECO:0000313" key="3">
    <source>
        <dbReference type="Proteomes" id="UP001152803"/>
    </source>
</evidence>
<evidence type="ECO:0000313" key="2">
    <source>
        <dbReference type="EMBL" id="KAJ8284457.1"/>
    </source>
</evidence>
<sequence>MRGESQRAARKLAAPVRGGSRLRRRKIDADCLLPGSTAGRGERPSVCLRSCRTEAGAPGRLLFRNLPRPKTDDRGFGSGGEAGVLTGRRRPGLIWIIGAPGPEMRRSDRWAEDRGS</sequence>
<keyword evidence="3" id="KW-1185">Reference proteome</keyword>
<dbReference type="EMBL" id="JAFJMO010000002">
    <property type="protein sequence ID" value="KAJ8284457.1"/>
    <property type="molecule type" value="Genomic_DNA"/>
</dbReference>
<gene>
    <name evidence="2" type="ORF">COCON_G00033070</name>
</gene>
<protein>
    <submittedName>
        <fullName evidence="2">Uncharacterized protein</fullName>
    </submittedName>
</protein>